<keyword evidence="2" id="KW-0460">Magnesium</keyword>
<dbReference type="CDD" id="cd07505">
    <property type="entry name" value="HAD_BPGM-like"/>
    <property type="match status" value="1"/>
</dbReference>
<sequence>MIKAKALLFDMNGTMIDDMAYHAKAWYNILNDDLQAGLTYDEVKKEMYGKNDEVLVRIFGPSKFSVEEMTTLSIEKEKRYQQEYLPFLKLIDGLNELLVTAKSQGVKMAIGSAAIPFNIDFVLDNLHIREYFPVIVSADDVAISKPHPETFTKAAELLGVAPEDCIVFEDAPKGVEAAQNAGMQSIVLTTMHEKEEFAQYSNIKGFIRDYTDPHLISLL</sequence>
<dbReference type="InterPro" id="IPR006439">
    <property type="entry name" value="HAD-SF_hydro_IA"/>
</dbReference>
<keyword evidence="5" id="KW-1185">Reference proteome</keyword>
<evidence type="ECO:0000313" key="5">
    <source>
        <dbReference type="Proteomes" id="UP000812270"/>
    </source>
</evidence>
<comment type="caution">
    <text evidence="4">The sequence shown here is derived from an EMBL/GenBank/DDBJ whole genome shotgun (WGS) entry which is preliminary data.</text>
</comment>
<name>A0A9E2S7Y7_9BACT</name>
<dbReference type="PANTHER" id="PTHR46193">
    <property type="entry name" value="6-PHOSPHOGLUCONATE PHOSPHATASE"/>
    <property type="match status" value="1"/>
</dbReference>
<dbReference type="SFLD" id="SFLDG01129">
    <property type="entry name" value="C1.5:_HAD__Beta-PGM__Phosphata"/>
    <property type="match status" value="1"/>
</dbReference>
<reference evidence="4" key="1">
    <citation type="submission" date="2021-06" db="EMBL/GenBank/DDBJ databases">
        <authorList>
            <person name="Huq M.A."/>
        </authorList>
    </citation>
    <scope>NUCLEOTIDE SEQUENCE</scope>
    <source>
        <strain evidence="4">MAH-26</strain>
    </source>
</reference>
<dbReference type="InterPro" id="IPR051600">
    <property type="entry name" value="Beta-PGM-like"/>
</dbReference>
<dbReference type="SFLD" id="SFLDS00003">
    <property type="entry name" value="Haloacid_Dehalogenase"/>
    <property type="match status" value="1"/>
</dbReference>
<keyword evidence="3" id="KW-0119">Carbohydrate metabolism</keyword>
<accession>A0A9E2S7Y7</accession>
<dbReference type="NCBIfam" id="TIGR01509">
    <property type="entry name" value="HAD-SF-IA-v3"/>
    <property type="match status" value="1"/>
</dbReference>
<dbReference type="PANTHER" id="PTHR46193:SF18">
    <property type="entry name" value="HEXITOL PHOSPHATASE B"/>
    <property type="match status" value="1"/>
</dbReference>
<dbReference type="RefSeq" id="WP_217789688.1">
    <property type="nucleotide sequence ID" value="NZ_JAHSPG010000001.1"/>
</dbReference>
<proteinExistence type="predicted"/>
<dbReference type="SFLD" id="SFLDG01135">
    <property type="entry name" value="C1.5.6:_HAD__Beta-PGM__Phospha"/>
    <property type="match status" value="1"/>
</dbReference>
<dbReference type="NCBIfam" id="TIGR01549">
    <property type="entry name" value="HAD-SF-IA-v1"/>
    <property type="match status" value="1"/>
</dbReference>
<dbReference type="Pfam" id="PF13419">
    <property type="entry name" value="HAD_2"/>
    <property type="match status" value="1"/>
</dbReference>
<dbReference type="InterPro" id="IPR041492">
    <property type="entry name" value="HAD_2"/>
</dbReference>
<evidence type="ECO:0000313" key="4">
    <source>
        <dbReference type="EMBL" id="MBV4355610.1"/>
    </source>
</evidence>
<keyword evidence="1" id="KW-0479">Metal-binding</keyword>
<evidence type="ECO:0000256" key="3">
    <source>
        <dbReference type="ARBA" id="ARBA00023277"/>
    </source>
</evidence>
<organism evidence="4 5">
    <name type="scientific">Pinibacter aurantiacus</name>
    <dbReference type="NCBI Taxonomy" id="2851599"/>
    <lineage>
        <taxon>Bacteria</taxon>
        <taxon>Pseudomonadati</taxon>
        <taxon>Bacteroidota</taxon>
        <taxon>Chitinophagia</taxon>
        <taxon>Chitinophagales</taxon>
        <taxon>Chitinophagaceae</taxon>
        <taxon>Pinibacter</taxon>
    </lineage>
</organism>
<dbReference type="EMBL" id="JAHSPG010000001">
    <property type="protein sequence ID" value="MBV4355610.1"/>
    <property type="molecule type" value="Genomic_DNA"/>
</dbReference>
<dbReference type="AlphaFoldDB" id="A0A9E2S7Y7"/>
<protein>
    <submittedName>
        <fullName evidence="4">HAD family phosphatase</fullName>
    </submittedName>
</protein>
<gene>
    <name evidence="4" type="ORF">KTO63_00530</name>
</gene>
<evidence type="ECO:0000256" key="2">
    <source>
        <dbReference type="ARBA" id="ARBA00022842"/>
    </source>
</evidence>
<dbReference type="GO" id="GO:0003824">
    <property type="term" value="F:catalytic activity"/>
    <property type="evidence" value="ECO:0007669"/>
    <property type="project" value="UniProtKB-ARBA"/>
</dbReference>
<dbReference type="GO" id="GO:0046872">
    <property type="term" value="F:metal ion binding"/>
    <property type="evidence" value="ECO:0007669"/>
    <property type="project" value="UniProtKB-KW"/>
</dbReference>
<evidence type="ECO:0000256" key="1">
    <source>
        <dbReference type="ARBA" id="ARBA00022723"/>
    </source>
</evidence>
<dbReference type="Proteomes" id="UP000812270">
    <property type="component" value="Unassembled WGS sequence"/>
</dbReference>